<sequence length="254" mass="27533">MNIVLSGFLWVAGAAGLAGVTAYLVRRFGLDEGRPGNNDAAGQVFTIVAGLHVVLVAFVLISLFDAVTAARDSSYREADSLVATGWAADSLPEPARSRIRQLTSEYAATVVQREWPALRSGEQVPGGGDGQLEQLRQTITGAQIEDNDWEVGRKTEAIDQLWEVYQARQERLNDSHGVGLGAVVWFVLVLGSVITILMPNMFGGTRLLTHVIIVSTLAGTITLLLFAIYQLQNPYGVGARLEPDAFRWALERLA</sequence>
<reference evidence="2 3" key="1">
    <citation type="submission" date="2019-02" db="EMBL/GenBank/DDBJ databases">
        <title>Draft genome sequence of Amycolatopsis sp. 8-3EHSu isolated from roots of Suaeda maritima.</title>
        <authorList>
            <person name="Duangmal K."/>
            <person name="Chantavorakit T."/>
        </authorList>
    </citation>
    <scope>NUCLEOTIDE SEQUENCE [LARGE SCALE GENOMIC DNA]</scope>
    <source>
        <strain evidence="2 3">8-3EHSu</strain>
    </source>
</reference>
<dbReference type="EMBL" id="SFCC01000005">
    <property type="protein sequence ID" value="RZQ63793.1"/>
    <property type="molecule type" value="Genomic_DNA"/>
</dbReference>
<evidence type="ECO:0000256" key="1">
    <source>
        <dbReference type="SAM" id="Phobius"/>
    </source>
</evidence>
<dbReference type="AlphaFoldDB" id="A0A4Q7JBC2"/>
<name>A0A4Q7JBC2_9PSEU</name>
<protein>
    <submittedName>
        <fullName evidence="2">DUF4239 domain-containing protein</fullName>
    </submittedName>
</protein>
<proteinExistence type="predicted"/>
<gene>
    <name evidence="2" type="ORF">EWH70_11535</name>
</gene>
<comment type="caution">
    <text evidence="2">The sequence shown here is derived from an EMBL/GenBank/DDBJ whole genome shotgun (WGS) entry which is preliminary data.</text>
</comment>
<dbReference type="Pfam" id="PF14023">
    <property type="entry name" value="Bestrophin-like"/>
    <property type="match status" value="1"/>
</dbReference>
<dbReference type="Proteomes" id="UP000292003">
    <property type="component" value="Unassembled WGS sequence"/>
</dbReference>
<feature type="transmembrane region" description="Helical" evidence="1">
    <location>
        <begin position="210"/>
        <end position="231"/>
    </location>
</feature>
<dbReference type="RefSeq" id="WP_130475319.1">
    <property type="nucleotide sequence ID" value="NZ_SFCC01000005.1"/>
</dbReference>
<feature type="transmembrane region" description="Helical" evidence="1">
    <location>
        <begin position="178"/>
        <end position="198"/>
    </location>
</feature>
<evidence type="ECO:0000313" key="2">
    <source>
        <dbReference type="EMBL" id="RZQ63793.1"/>
    </source>
</evidence>
<accession>A0A4Q7JBC2</accession>
<keyword evidence="3" id="KW-1185">Reference proteome</keyword>
<keyword evidence="1" id="KW-0472">Membrane</keyword>
<dbReference type="InterPro" id="IPR025333">
    <property type="entry name" value="DUF4239"/>
</dbReference>
<feature type="transmembrane region" description="Helical" evidence="1">
    <location>
        <begin position="42"/>
        <end position="64"/>
    </location>
</feature>
<dbReference type="OrthoDB" id="3427059at2"/>
<organism evidence="2 3">
    <name type="scientific">Amycolatopsis suaedae</name>
    <dbReference type="NCBI Taxonomy" id="2510978"/>
    <lineage>
        <taxon>Bacteria</taxon>
        <taxon>Bacillati</taxon>
        <taxon>Actinomycetota</taxon>
        <taxon>Actinomycetes</taxon>
        <taxon>Pseudonocardiales</taxon>
        <taxon>Pseudonocardiaceae</taxon>
        <taxon>Amycolatopsis</taxon>
    </lineage>
</organism>
<evidence type="ECO:0000313" key="3">
    <source>
        <dbReference type="Proteomes" id="UP000292003"/>
    </source>
</evidence>
<keyword evidence="1" id="KW-1133">Transmembrane helix</keyword>
<keyword evidence="1" id="KW-0812">Transmembrane</keyword>